<gene>
    <name evidence="2" type="ORF">RHP49_02680</name>
</gene>
<name>A0ABY9Y4I3_9FLAO</name>
<organism evidence="2 3">
    <name type="scientific">Thalassobellus suaedae</name>
    <dbReference type="NCBI Taxonomy" id="3074124"/>
    <lineage>
        <taxon>Bacteria</taxon>
        <taxon>Pseudomonadati</taxon>
        <taxon>Bacteroidota</taxon>
        <taxon>Flavobacteriia</taxon>
        <taxon>Flavobacteriales</taxon>
        <taxon>Flavobacteriaceae</taxon>
        <taxon>Thalassobellus</taxon>
    </lineage>
</organism>
<keyword evidence="3" id="KW-1185">Reference proteome</keyword>
<dbReference type="RefSeq" id="WP_415863145.1">
    <property type="nucleotide sequence ID" value="NZ_CP134536.1"/>
</dbReference>
<evidence type="ECO:0000313" key="2">
    <source>
        <dbReference type="EMBL" id="WNH13167.1"/>
    </source>
</evidence>
<dbReference type="Pfam" id="PF14060">
    <property type="entry name" value="DUF4252"/>
    <property type="match status" value="1"/>
</dbReference>
<dbReference type="PROSITE" id="PS51257">
    <property type="entry name" value="PROKAR_LIPOPROTEIN"/>
    <property type="match status" value="1"/>
</dbReference>
<feature type="signal peptide" evidence="1">
    <location>
        <begin position="1"/>
        <end position="25"/>
    </location>
</feature>
<dbReference type="EMBL" id="CP134536">
    <property type="protein sequence ID" value="WNH13167.1"/>
    <property type="molecule type" value="Genomic_DNA"/>
</dbReference>
<sequence length="180" mass="20011">MQRTINQLICTLFAIAILVSCSSGVSLQTYFVDKQEAKNFISQDVPLSMMKIDQTNFTEAQKDAYNSVSKLNFLGYKADENNAEALKVEIDIVKTILSDAKYNDLVEFSDKGRKILVKYIGTNEEADEVIIFGSSNELGFAVVRVLGNNMSPDKMVNLVGAIQKAGVDESQLNDIMNFFK</sequence>
<dbReference type="InterPro" id="IPR025348">
    <property type="entry name" value="DUF4252"/>
</dbReference>
<dbReference type="Proteomes" id="UP001303407">
    <property type="component" value="Chromosome"/>
</dbReference>
<proteinExistence type="predicted"/>
<reference evidence="2 3" key="1">
    <citation type="submission" date="2023-09" db="EMBL/GenBank/DDBJ databases">
        <title>Thalassobella suaedae gen. nov., sp. nov., a marine bacterium of the family Flavobacteriaceae isolated from a halophyte Suaeda japonica.</title>
        <authorList>
            <person name="Lee S.Y."/>
            <person name="Hwang C.Y."/>
        </authorList>
    </citation>
    <scope>NUCLEOTIDE SEQUENCE [LARGE SCALE GENOMIC DNA]</scope>
    <source>
        <strain evidence="2 3">HL-DH10</strain>
    </source>
</reference>
<accession>A0ABY9Y4I3</accession>
<protein>
    <submittedName>
        <fullName evidence="2">DUF4252 domain-containing protein</fullName>
    </submittedName>
</protein>
<feature type="chain" id="PRO_5045427218" evidence="1">
    <location>
        <begin position="26"/>
        <end position="180"/>
    </location>
</feature>
<evidence type="ECO:0000256" key="1">
    <source>
        <dbReference type="SAM" id="SignalP"/>
    </source>
</evidence>
<keyword evidence="1" id="KW-0732">Signal</keyword>
<evidence type="ECO:0000313" key="3">
    <source>
        <dbReference type="Proteomes" id="UP001303407"/>
    </source>
</evidence>